<sequence>MADDTLPSLAEGTYPITVTATDPAGNVGTDTGSLTVDLTPPDPTATVFSIDDITADNVLNETESLSSNVTLTGVLTGIPADATSTVVTVSVNGTDYTATVDTVAGTWSVDVAGSDLLNDPDLTVDANVTFMDAAGNSSSVTDSQTYTVDTTAPVVTIADVFTNDTTPELTGTVDDPTATIVVNVNGIDYPATNNGDGTWTLADNTLPALIIAAYPITVTATDAAGNVGTDAATLTIDVTAPSVTFDDLATNDDTPELTGTTDDPTALIVVTVNGIDYNATNNGDGTWTLADNTLPSLADGGYIVTVTATDQAGNIGTDTGTLDIDANPLAAFDNYDNAVISPQPLLISDDAALGSATYLILTSLAGLDLQLGANSVNFSVGANEEGTATFTYSSLIDADVLSDYLLVVQKLNSTTGQWESIHGDSEASLISLSILGIGAAPGATLEGLDEGTYRAFMTFDGLLGASVLGTLSGTMDTYDLTQVGGYELGDAEGNVITDVNDSGEVDIVTPTTYVASVDGVVIDAGGTTITGDYGSITFYQDGSYVYTPLPDGAGIGQVEQFNYTLLDSATGDMAQATLYIDLGSIRAADNLVDAKLDPQPLLVEDDAALGSSSYLALVSLAGLDFQLLGTDAIEFSVAENLEGVATFSFSTLIGAAALGDYNLVVQKFNETTGQWESITGGTDASLIDLTLLGSTPVAQVGGLTEGSYRAFMAYDGLIGIGLGGTLTGTMDVYNPHIIDSYEATAVHGNLISDPNTNGDVDIATTNTVISEVNGVSIDPAGTTITGTYGELVIYPNGDYTYTPNASMSGLGQVDQFTYTLFDPMSGDTSEATFYVHLDSNTIDMTWNAADPSQPAVINDPLPIDAFSNVDVASIDYEYPVTVENLDNAISYNWLLGVGGVVIGSSSGSANFTVDPGNLTDAVISVDFGSLGTLIDGLHVVLSRTNPDGTTTVIEDSASTGLLDVLGIFGSTIQFEVKNLAAGTYTLFMESNTLLTALGNVTADITLNHGDISQTPTLTGDAITGNVISDDNSALYGANYDHDFITSSTTVTNIASAEPGNTNVETIVAGVPTVIVGNYGTLTINSDGSYSYQPDVNPANIGKVDSFTYTLSDPTNGLADSTASLHIQIGSNDVSFTWDPVDPSLDAVIPAPVANADTADSLVDVQNVVDNNYFNASGSTLGILGTTQTYTSGTFSINDSMAQFGSLTANALGLGNANVTLALQLQTGPTTWTTVASDLHSGIVLAIGQIAAIDLSTLDLAAGTYRVVTTVQTPLIGGVIMTVGTNADVNITYVDQYTATSPTADWIHGNILEGDTLGGVADTTTGTQLYVMNPVTGQYELAAGQSIDTAEGTLYLYNDGSYYYQRDMVVSSATDVIDYKLVSFDGTEVTSTLTISLGQHFNLSSADDIVTSTAGNDIIESAAGGSDTLIFNVLNNADDAGGNGHDTWNDFHVGDTATDPNADVIDISNLLVGYAGDGSAASLAGYVSVSSDGTSTTISIDRDGAGGTHDSVTLLTIDVDTTLNDLINNNQLNLF</sequence>
<dbReference type="NCBIfam" id="NF033510">
    <property type="entry name" value="Ca_tandemer"/>
    <property type="match status" value="3"/>
</dbReference>
<dbReference type="InterPro" id="IPR044016">
    <property type="entry name" value="Big_13"/>
</dbReference>
<dbReference type="NCBIfam" id="TIGR03661">
    <property type="entry name" value="T1SS_VCA0849"/>
    <property type="match status" value="1"/>
</dbReference>
<name>A0A150HNK6_9GAMM</name>
<feature type="domain" description="Bacterial Ig-like" evidence="1">
    <location>
        <begin position="246"/>
        <end position="325"/>
    </location>
</feature>
<dbReference type="InterPro" id="IPR055014">
    <property type="entry name" value="BapA_Bap-like_C"/>
</dbReference>
<protein>
    <recommendedName>
        <fullName evidence="1">Bacterial Ig-like domain-containing protein</fullName>
    </recommendedName>
</protein>
<dbReference type="NCBIfam" id="NF045619">
    <property type="entry name" value="adhes_GNV_Cterm"/>
    <property type="match status" value="3"/>
</dbReference>
<dbReference type="InterPro" id="IPR010221">
    <property type="entry name" value="VCBS_dom"/>
</dbReference>
<dbReference type="Pfam" id="PF19077">
    <property type="entry name" value="Big_13"/>
    <property type="match status" value="2"/>
</dbReference>
<dbReference type="Proteomes" id="UP000075680">
    <property type="component" value="Unassembled WGS sequence"/>
</dbReference>
<dbReference type="EMBL" id="JRUE01000182">
    <property type="protein sequence ID" value="KXZ67644.1"/>
    <property type="molecule type" value="Genomic_DNA"/>
</dbReference>
<gene>
    <name evidence="2" type="ORF">AVENLUH5627_02082</name>
</gene>
<evidence type="ECO:0000313" key="3">
    <source>
        <dbReference type="Proteomes" id="UP000075680"/>
    </source>
</evidence>
<evidence type="ECO:0000259" key="1">
    <source>
        <dbReference type="Pfam" id="PF19077"/>
    </source>
</evidence>
<dbReference type="PATRIC" id="fig|52133.18.peg.2155"/>
<comment type="caution">
    <text evidence="2">The sequence shown here is derived from an EMBL/GenBank/DDBJ whole genome shotgun (WGS) entry which is preliminary data.</text>
</comment>
<dbReference type="NCBIfam" id="NF012196">
    <property type="entry name" value="Ig_like_ice"/>
    <property type="match status" value="1"/>
</dbReference>
<dbReference type="InterPro" id="IPR013783">
    <property type="entry name" value="Ig-like_fold"/>
</dbReference>
<feature type="domain" description="Bacterial Ig-like" evidence="1">
    <location>
        <begin position="158"/>
        <end position="237"/>
    </location>
</feature>
<dbReference type="Gene3D" id="2.60.40.10">
    <property type="entry name" value="Immunoglobulins"/>
    <property type="match status" value="4"/>
</dbReference>
<dbReference type="NCBIfam" id="TIGR01965">
    <property type="entry name" value="VCBS_repeat"/>
    <property type="match status" value="1"/>
</dbReference>
<proteinExistence type="predicted"/>
<reference evidence="2 3" key="1">
    <citation type="journal article" date="2016" name="Sci. Rep.">
        <title>Genomic and phenotypic characterization of the species Acinetobacter venetianus.</title>
        <authorList>
            <person name="Fondi M."/>
            <person name="Maida I."/>
            <person name="Perrin E."/>
            <person name="Orlandini V."/>
            <person name="La Torre L."/>
            <person name="Bosi E."/>
            <person name="Negroni A."/>
            <person name="Zanaroli G."/>
            <person name="Fava F."/>
            <person name="Decorosi F."/>
            <person name="Giovannetti L."/>
            <person name="Viti C."/>
            <person name="Vaneechoutte M."/>
            <person name="Dijkshoorn L."/>
            <person name="Fani R."/>
        </authorList>
    </citation>
    <scope>NUCLEOTIDE SEQUENCE [LARGE SCALE GENOMIC DNA]</scope>
    <source>
        <strain evidence="2 3">LUH5627</strain>
    </source>
</reference>
<dbReference type="InterPro" id="IPR019960">
    <property type="entry name" value="T1SS_VCA0849"/>
</dbReference>
<evidence type="ECO:0000313" key="2">
    <source>
        <dbReference type="EMBL" id="KXZ67644.1"/>
    </source>
</evidence>
<organism evidence="2 3">
    <name type="scientific">Acinetobacter venetianus</name>
    <dbReference type="NCBI Taxonomy" id="52133"/>
    <lineage>
        <taxon>Bacteria</taxon>
        <taxon>Pseudomonadati</taxon>
        <taxon>Pseudomonadota</taxon>
        <taxon>Gammaproteobacteria</taxon>
        <taxon>Moraxellales</taxon>
        <taxon>Moraxellaceae</taxon>
        <taxon>Acinetobacter</taxon>
    </lineage>
</organism>
<dbReference type="InterPro" id="IPR049826">
    <property type="entry name" value="Ig-like_ice"/>
</dbReference>
<accession>A0A150HNK6</accession>